<dbReference type="EMBL" id="JAAKFY010000025">
    <property type="protein sequence ID" value="KAF3835316.1"/>
    <property type="molecule type" value="Genomic_DNA"/>
</dbReference>
<dbReference type="AlphaFoldDB" id="A0A7J5XE44"/>
<dbReference type="Proteomes" id="UP000518266">
    <property type="component" value="Unassembled WGS sequence"/>
</dbReference>
<comment type="caution">
    <text evidence="1">The sequence shown here is derived from an EMBL/GenBank/DDBJ whole genome shotgun (WGS) entry which is preliminary data.</text>
</comment>
<reference evidence="1 2" key="1">
    <citation type="submission" date="2020-03" db="EMBL/GenBank/DDBJ databases">
        <title>Dissostichus mawsoni Genome sequencing and assembly.</title>
        <authorList>
            <person name="Park H."/>
        </authorList>
    </citation>
    <scope>NUCLEOTIDE SEQUENCE [LARGE SCALE GENOMIC DNA]</scope>
    <source>
        <strain evidence="1">DM0001</strain>
        <tissue evidence="1">Muscle</tissue>
    </source>
</reference>
<sequence>MKLTFLSFKPQSSRLSSSVSPSLNLPLSASCLNPGLVPLSPGPGMAWSVGETWAFPAARRAYFSSTEISRSHSARSVRLQHLLHILEKLPYYEQSGQHLTKTALHVFEVESNVKKAEIRIYKLK</sequence>
<gene>
    <name evidence="1" type="ORF">F7725_027874</name>
</gene>
<accession>A0A7J5XE44</accession>
<evidence type="ECO:0000313" key="1">
    <source>
        <dbReference type="EMBL" id="KAF3835316.1"/>
    </source>
</evidence>
<feature type="non-terminal residue" evidence="1">
    <location>
        <position position="124"/>
    </location>
</feature>
<protein>
    <submittedName>
        <fullName evidence="1">Uncharacterized protein</fullName>
    </submittedName>
</protein>
<organism evidence="1 2">
    <name type="scientific">Dissostichus mawsoni</name>
    <name type="common">Antarctic cod</name>
    <dbReference type="NCBI Taxonomy" id="36200"/>
    <lineage>
        <taxon>Eukaryota</taxon>
        <taxon>Metazoa</taxon>
        <taxon>Chordata</taxon>
        <taxon>Craniata</taxon>
        <taxon>Vertebrata</taxon>
        <taxon>Euteleostomi</taxon>
        <taxon>Actinopterygii</taxon>
        <taxon>Neopterygii</taxon>
        <taxon>Teleostei</taxon>
        <taxon>Neoteleostei</taxon>
        <taxon>Acanthomorphata</taxon>
        <taxon>Eupercaria</taxon>
        <taxon>Perciformes</taxon>
        <taxon>Notothenioidei</taxon>
        <taxon>Nototheniidae</taxon>
        <taxon>Dissostichus</taxon>
    </lineage>
</organism>
<proteinExistence type="predicted"/>
<dbReference type="PROSITE" id="PS51257">
    <property type="entry name" value="PROKAR_LIPOPROTEIN"/>
    <property type="match status" value="1"/>
</dbReference>
<evidence type="ECO:0000313" key="2">
    <source>
        <dbReference type="Proteomes" id="UP000518266"/>
    </source>
</evidence>
<name>A0A7J5XE44_DISMA</name>
<keyword evidence="2" id="KW-1185">Reference proteome</keyword>